<comment type="caution">
    <text evidence="3">The sequence shown here is derived from an EMBL/GenBank/DDBJ whole genome shotgun (WGS) entry which is preliminary data.</text>
</comment>
<organism evidence="3 4">
    <name type="scientific">Portunus trituberculatus</name>
    <name type="common">Swimming crab</name>
    <name type="synonym">Neptunus trituberculatus</name>
    <dbReference type="NCBI Taxonomy" id="210409"/>
    <lineage>
        <taxon>Eukaryota</taxon>
        <taxon>Metazoa</taxon>
        <taxon>Ecdysozoa</taxon>
        <taxon>Arthropoda</taxon>
        <taxon>Crustacea</taxon>
        <taxon>Multicrustacea</taxon>
        <taxon>Malacostraca</taxon>
        <taxon>Eumalacostraca</taxon>
        <taxon>Eucarida</taxon>
        <taxon>Decapoda</taxon>
        <taxon>Pleocyemata</taxon>
        <taxon>Brachyura</taxon>
        <taxon>Eubrachyura</taxon>
        <taxon>Portunoidea</taxon>
        <taxon>Portunidae</taxon>
        <taxon>Portuninae</taxon>
        <taxon>Portunus</taxon>
    </lineage>
</organism>
<keyword evidence="2" id="KW-0812">Transmembrane</keyword>
<keyword evidence="2" id="KW-1133">Transmembrane helix</keyword>
<dbReference type="Proteomes" id="UP000324222">
    <property type="component" value="Unassembled WGS sequence"/>
</dbReference>
<name>A0A5B7GJA9_PORTR</name>
<accession>A0A5B7GJA9</accession>
<dbReference type="EMBL" id="VSRR010014856">
    <property type="protein sequence ID" value="MPC57523.1"/>
    <property type="molecule type" value="Genomic_DNA"/>
</dbReference>
<evidence type="ECO:0000313" key="3">
    <source>
        <dbReference type="EMBL" id="MPC57523.1"/>
    </source>
</evidence>
<protein>
    <submittedName>
        <fullName evidence="3">Uncharacterized protein</fullName>
    </submittedName>
</protein>
<reference evidence="3 4" key="1">
    <citation type="submission" date="2019-05" db="EMBL/GenBank/DDBJ databases">
        <title>Another draft genome of Portunus trituberculatus and its Hox gene families provides insights of decapod evolution.</title>
        <authorList>
            <person name="Jeong J.-H."/>
            <person name="Song I."/>
            <person name="Kim S."/>
            <person name="Choi T."/>
            <person name="Kim D."/>
            <person name="Ryu S."/>
            <person name="Kim W."/>
        </authorList>
    </citation>
    <scope>NUCLEOTIDE SEQUENCE [LARGE SCALE GENOMIC DNA]</scope>
    <source>
        <tissue evidence="3">Muscle</tissue>
    </source>
</reference>
<feature type="transmembrane region" description="Helical" evidence="2">
    <location>
        <begin position="37"/>
        <end position="56"/>
    </location>
</feature>
<evidence type="ECO:0000313" key="4">
    <source>
        <dbReference type="Proteomes" id="UP000324222"/>
    </source>
</evidence>
<keyword evidence="4" id="KW-1185">Reference proteome</keyword>
<keyword evidence="2" id="KW-0472">Membrane</keyword>
<evidence type="ECO:0000256" key="1">
    <source>
        <dbReference type="SAM" id="MobiDB-lite"/>
    </source>
</evidence>
<proteinExistence type="predicted"/>
<dbReference type="AlphaFoldDB" id="A0A5B7GJA9"/>
<sequence>MCKSWMRRSGVALTVTPDVHSKHPTTTLPRQQEARLVVVVVVVMVMVGVMVTSALFSPSPSLSPSHSPSHSPTAVLNNLTKQPQHHQRDAALTKQTHAPPQPHNLTCVFTPRRCPDTYKLRRIYCITASRENHTLLFFSWQNGK</sequence>
<gene>
    <name evidence="3" type="ORF">E2C01_051504</name>
</gene>
<feature type="region of interest" description="Disordered" evidence="1">
    <location>
        <begin position="81"/>
        <end position="106"/>
    </location>
</feature>
<evidence type="ECO:0000256" key="2">
    <source>
        <dbReference type="SAM" id="Phobius"/>
    </source>
</evidence>